<name>A0A4W5KUK3_9TELE</name>
<reference evidence="2" key="3">
    <citation type="submission" date="2025-09" db="UniProtKB">
        <authorList>
            <consortium name="Ensembl"/>
        </authorList>
    </citation>
    <scope>IDENTIFICATION</scope>
</reference>
<dbReference type="Ensembl" id="ENSHHUT00000021820.1">
    <property type="protein sequence ID" value="ENSHHUP00000021028.1"/>
    <property type="gene ID" value="ENSHHUG00000013183.1"/>
</dbReference>
<protein>
    <submittedName>
        <fullName evidence="2">Uncharacterized protein</fullName>
    </submittedName>
</protein>
<proteinExistence type="predicted"/>
<keyword evidence="1" id="KW-0732">Signal</keyword>
<feature type="chain" id="PRO_5021338994" evidence="1">
    <location>
        <begin position="20"/>
        <end position="79"/>
    </location>
</feature>
<evidence type="ECO:0000313" key="2">
    <source>
        <dbReference type="Ensembl" id="ENSHHUP00000021028.1"/>
    </source>
</evidence>
<dbReference type="Pfam" id="PF23410">
    <property type="entry name" value="Beta-prop_VPS8"/>
    <property type="match status" value="1"/>
</dbReference>
<dbReference type="Proteomes" id="UP000314982">
    <property type="component" value="Unassembled WGS sequence"/>
</dbReference>
<reference evidence="2" key="2">
    <citation type="submission" date="2025-08" db="UniProtKB">
        <authorList>
            <consortium name="Ensembl"/>
        </authorList>
    </citation>
    <scope>IDENTIFICATION</scope>
</reference>
<feature type="signal peptide" evidence="1">
    <location>
        <begin position="1"/>
        <end position="19"/>
    </location>
</feature>
<dbReference type="AlphaFoldDB" id="A0A4W5KUK3"/>
<organism evidence="2 3">
    <name type="scientific">Hucho hucho</name>
    <name type="common">huchen</name>
    <dbReference type="NCBI Taxonomy" id="62062"/>
    <lineage>
        <taxon>Eukaryota</taxon>
        <taxon>Metazoa</taxon>
        <taxon>Chordata</taxon>
        <taxon>Craniata</taxon>
        <taxon>Vertebrata</taxon>
        <taxon>Euteleostomi</taxon>
        <taxon>Actinopterygii</taxon>
        <taxon>Neopterygii</taxon>
        <taxon>Teleostei</taxon>
        <taxon>Protacanthopterygii</taxon>
        <taxon>Salmoniformes</taxon>
        <taxon>Salmonidae</taxon>
        <taxon>Salmoninae</taxon>
        <taxon>Hucho</taxon>
    </lineage>
</organism>
<accession>A0A4W5KUK3</accession>
<evidence type="ECO:0000256" key="1">
    <source>
        <dbReference type="SAM" id="SignalP"/>
    </source>
</evidence>
<keyword evidence="3" id="KW-1185">Reference proteome</keyword>
<reference evidence="3" key="1">
    <citation type="submission" date="2018-06" db="EMBL/GenBank/DDBJ databases">
        <title>Genome assembly of Danube salmon.</title>
        <authorList>
            <person name="Macqueen D.J."/>
            <person name="Gundappa M.K."/>
        </authorList>
    </citation>
    <scope>NUCLEOTIDE SEQUENCE [LARGE SCALE GENOMIC DNA]</scope>
</reference>
<sequence length="79" mass="8862">MNKTCLLLLMLQTDPTSVPQLAWQFVPVQKVVNPVLAFCKGDTIHFLLVKKDETGTIHVIKQRQLQLNCDIISLSVSVT</sequence>
<evidence type="ECO:0000313" key="3">
    <source>
        <dbReference type="Proteomes" id="UP000314982"/>
    </source>
</evidence>
<dbReference type="STRING" id="62062.ENSHHUP00000021028"/>